<organism evidence="2 3">
    <name type="scientific">Stenotrophomonas oahuensis</name>
    <dbReference type="NCBI Taxonomy" id="3003271"/>
    <lineage>
        <taxon>Bacteria</taxon>
        <taxon>Pseudomonadati</taxon>
        <taxon>Pseudomonadota</taxon>
        <taxon>Gammaproteobacteria</taxon>
        <taxon>Lysobacterales</taxon>
        <taxon>Lysobacteraceae</taxon>
        <taxon>Stenotrophomonas</taxon>
    </lineage>
</organism>
<keyword evidence="1" id="KW-0812">Transmembrane</keyword>
<dbReference type="Proteomes" id="UP001302072">
    <property type="component" value="Chromosome"/>
</dbReference>
<keyword evidence="3" id="KW-1185">Reference proteome</keyword>
<evidence type="ECO:0008006" key="4">
    <source>
        <dbReference type="Google" id="ProtNLM"/>
    </source>
</evidence>
<feature type="transmembrane region" description="Helical" evidence="1">
    <location>
        <begin position="12"/>
        <end position="30"/>
    </location>
</feature>
<gene>
    <name evidence="2" type="ORF">PDM29_03800</name>
</gene>
<reference evidence="2 3" key="1">
    <citation type="submission" date="2022-12" db="EMBL/GenBank/DDBJ databases">
        <title>Two new species, Stenotrophomonas aracearum and Stenotrophomonas oahuensis, isolated from Anthurium (Araceae family) in Hawaii.</title>
        <authorList>
            <person name="Chunag S.C."/>
            <person name="Dobhal S."/>
            <person name="Alvarez A."/>
            <person name="Arif M."/>
        </authorList>
    </citation>
    <scope>NUCLEOTIDE SEQUENCE [LARGE SCALE GENOMIC DNA]</scope>
    <source>
        <strain evidence="2 3">A5586</strain>
    </source>
</reference>
<sequence>MRFLLARLNSPVAKRWAALLGFGVLLLFVLNPELLSGILLVDMIGIDVFVLLLVIQFRQHWAAFDTWVLHPLCSRIRSLFTGH</sequence>
<keyword evidence="1" id="KW-1133">Transmembrane helix</keyword>
<protein>
    <recommendedName>
        <fullName evidence="4">Transmembrane protein</fullName>
    </recommendedName>
</protein>
<accession>A0ABY9YR62</accession>
<dbReference type="EMBL" id="CP115541">
    <property type="protein sequence ID" value="WNH53411.1"/>
    <property type="molecule type" value="Genomic_DNA"/>
</dbReference>
<evidence type="ECO:0000313" key="2">
    <source>
        <dbReference type="EMBL" id="WNH53411.1"/>
    </source>
</evidence>
<keyword evidence="1" id="KW-0472">Membrane</keyword>
<evidence type="ECO:0000313" key="3">
    <source>
        <dbReference type="Proteomes" id="UP001302072"/>
    </source>
</evidence>
<name>A0ABY9YR62_9GAMM</name>
<dbReference type="RefSeq" id="WP_311192560.1">
    <property type="nucleotide sequence ID" value="NZ_CP115541.1"/>
</dbReference>
<feature type="transmembrane region" description="Helical" evidence="1">
    <location>
        <begin position="36"/>
        <end position="55"/>
    </location>
</feature>
<evidence type="ECO:0000256" key="1">
    <source>
        <dbReference type="SAM" id="Phobius"/>
    </source>
</evidence>
<proteinExistence type="predicted"/>